<accession>J9F3C8</accession>
<dbReference type="AlphaFoldDB" id="J9F3C8"/>
<gene>
    <name evidence="1" type="ORF">EVA_22493</name>
</gene>
<evidence type="ECO:0000313" key="1">
    <source>
        <dbReference type="EMBL" id="EJW89396.1"/>
    </source>
</evidence>
<feature type="non-terminal residue" evidence="1">
    <location>
        <position position="1"/>
    </location>
</feature>
<sequence length="19" mass="2135">NKLNSAEVEKGDKLKILVH</sequence>
<organism evidence="1">
    <name type="scientific">gut metagenome</name>
    <dbReference type="NCBI Taxonomy" id="749906"/>
    <lineage>
        <taxon>unclassified sequences</taxon>
        <taxon>metagenomes</taxon>
        <taxon>organismal metagenomes</taxon>
    </lineage>
</organism>
<proteinExistence type="predicted"/>
<dbReference type="EMBL" id="AMCI01009501">
    <property type="protein sequence ID" value="EJW89396.1"/>
    <property type="molecule type" value="Genomic_DNA"/>
</dbReference>
<protein>
    <submittedName>
        <fullName evidence="1">Uncharacterized protein</fullName>
    </submittedName>
</protein>
<comment type="caution">
    <text evidence="1">The sequence shown here is derived from an EMBL/GenBank/DDBJ whole genome shotgun (WGS) entry which is preliminary data.</text>
</comment>
<reference evidence="1" key="1">
    <citation type="journal article" date="2012" name="PLoS ONE">
        <title>Gene sets for utilization of primary and secondary nutrition supplies in the distal gut of endangered iberian lynx.</title>
        <authorList>
            <person name="Alcaide M."/>
            <person name="Messina E."/>
            <person name="Richter M."/>
            <person name="Bargiela R."/>
            <person name="Peplies J."/>
            <person name="Huws S.A."/>
            <person name="Newbold C.J."/>
            <person name="Golyshin P.N."/>
            <person name="Simon M.A."/>
            <person name="Lopez G."/>
            <person name="Yakimov M.M."/>
            <person name="Ferrer M."/>
        </authorList>
    </citation>
    <scope>NUCLEOTIDE SEQUENCE</scope>
</reference>
<name>J9F3C8_9ZZZZ</name>